<gene>
    <name evidence="6" type="primary">WBGene00274712</name>
</gene>
<evidence type="ECO:0000256" key="2">
    <source>
        <dbReference type="ARBA" id="ARBA00023006"/>
    </source>
</evidence>
<name>A0A2A6CY88_PRIPA</name>
<evidence type="ECO:0000259" key="4">
    <source>
        <dbReference type="Pfam" id="PF26103"/>
    </source>
</evidence>
<dbReference type="PANTHER" id="PTHR31139">
    <property type="entry name" value="ECTOPIC P GRANULES PROTEIN 5 HOMOLOG"/>
    <property type="match status" value="1"/>
</dbReference>
<reference evidence="6" key="2">
    <citation type="submission" date="2022-06" db="UniProtKB">
        <authorList>
            <consortium name="EnsemblMetazoa"/>
        </authorList>
    </citation>
    <scope>IDENTIFICATION</scope>
    <source>
        <strain evidence="6">PS312</strain>
    </source>
</reference>
<dbReference type="InterPro" id="IPR059030">
    <property type="entry name" value="TPR_Epg5_mid"/>
</dbReference>
<dbReference type="Pfam" id="PF26573">
    <property type="entry name" value="TPR_Epg5_2"/>
    <property type="match status" value="1"/>
</dbReference>
<evidence type="ECO:0000256" key="3">
    <source>
        <dbReference type="SAM" id="MobiDB-lite"/>
    </source>
</evidence>
<dbReference type="Pfam" id="PF26103">
    <property type="entry name" value="TPR_Epg5"/>
    <property type="match status" value="1"/>
</dbReference>
<protein>
    <submittedName>
        <fullName evidence="6">Uncharacterized protein</fullName>
    </submittedName>
</protein>
<comment type="similarity">
    <text evidence="1">Belongs to the EPG5 family.</text>
</comment>
<dbReference type="Proteomes" id="UP000005239">
    <property type="component" value="Unassembled WGS sequence"/>
</dbReference>
<feature type="domain" description="Epg5-like central TPR repeats" evidence="4">
    <location>
        <begin position="1360"/>
        <end position="1557"/>
    </location>
</feature>
<feature type="compositionally biased region" description="Polar residues" evidence="3">
    <location>
        <begin position="13"/>
        <end position="22"/>
    </location>
</feature>
<feature type="domain" description="Epg5-like TPR" evidence="5">
    <location>
        <begin position="977"/>
        <end position="1146"/>
    </location>
</feature>
<accession>A0A2A6CY88</accession>
<dbReference type="InterPro" id="IPR051436">
    <property type="entry name" value="Autophagy-related_EPG5"/>
</dbReference>
<dbReference type="GO" id="GO:0005737">
    <property type="term" value="C:cytoplasm"/>
    <property type="evidence" value="ECO:0000318"/>
    <property type="project" value="GO_Central"/>
</dbReference>
<feature type="region of interest" description="Disordered" evidence="3">
    <location>
        <begin position="1185"/>
        <end position="1223"/>
    </location>
</feature>
<evidence type="ECO:0000256" key="1">
    <source>
        <dbReference type="ARBA" id="ARBA00010948"/>
    </source>
</evidence>
<organism evidence="6 7">
    <name type="scientific">Pristionchus pacificus</name>
    <name type="common">Parasitic nematode worm</name>
    <dbReference type="NCBI Taxonomy" id="54126"/>
    <lineage>
        <taxon>Eukaryota</taxon>
        <taxon>Metazoa</taxon>
        <taxon>Ecdysozoa</taxon>
        <taxon>Nematoda</taxon>
        <taxon>Chromadorea</taxon>
        <taxon>Rhabditida</taxon>
        <taxon>Rhabditina</taxon>
        <taxon>Diplogasteromorpha</taxon>
        <taxon>Diplogasteroidea</taxon>
        <taxon>Neodiplogasteridae</taxon>
        <taxon>Pristionchus</taxon>
    </lineage>
</organism>
<dbReference type="InterPro" id="IPR058750">
    <property type="entry name" value="TPR_Epg5"/>
</dbReference>
<evidence type="ECO:0000313" key="6">
    <source>
        <dbReference type="EnsemblMetazoa" id="PPA36343.1"/>
    </source>
</evidence>
<evidence type="ECO:0000313" key="7">
    <source>
        <dbReference type="Proteomes" id="UP000005239"/>
    </source>
</evidence>
<dbReference type="OrthoDB" id="75419at2759"/>
<reference evidence="7" key="1">
    <citation type="journal article" date="2008" name="Nat. Genet.">
        <title>The Pristionchus pacificus genome provides a unique perspective on nematode lifestyle and parasitism.</title>
        <authorList>
            <person name="Dieterich C."/>
            <person name="Clifton S.W."/>
            <person name="Schuster L.N."/>
            <person name="Chinwalla A."/>
            <person name="Delehaunty K."/>
            <person name="Dinkelacker I."/>
            <person name="Fulton L."/>
            <person name="Fulton R."/>
            <person name="Godfrey J."/>
            <person name="Minx P."/>
            <person name="Mitreva M."/>
            <person name="Roeseler W."/>
            <person name="Tian H."/>
            <person name="Witte H."/>
            <person name="Yang S.P."/>
            <person name="Wilson R.K."/>
            <person name="Sommer R.J."/>
        </authorList>
    </citation>
    <scope>NUCLEOTIDE SEQUENCE [LARGE SCALE GENOMIC DNA]</scope>
    <source>
        <strain evidence="7">PS312</strain>
    </source>
</reference>
<sequence length="1581" mass="176794">MEAVLRKQKSRVRSVSNPTPAATISGEDDERTVVQGSLLPNVPREAPGTGKPSGDHHVVDESAEDVLLDTREDCHSPEPEELFDRPQQETCDVTTVPCGTATVESDDASIDIPGIYPTLESSAAQELHASEMVYPVLESQADKGVEQLTNLEEEQQDADLAHEEEKSDQRVDITPMYPNVCGQETTELGLLSEEVQLSFYHNVLYEDTEQLVDRFCVEETLSVHCENYCRGSKTSVKNQTKHSKLLAKERDVKLKKEMCLEIEARSIKLQIQWIIAEVITSFNIETNTSPSSVPTLLPPASLNALPSYSRGVVHSTLSDLFTLLRSANLPERCAEAVQGWVNEMVSVLHKSFLATDGLWLLSHVLRLPSPCAEWTCPLIQNFMQSNSSDKLKLDYCVSMISLLMSPIKSREQFLSDFASITLPSNCAHVDDENPVIISESDLTSLLEQLPVADFYTLAIRHFMATHANTVDQFTSLIAFQLLLMKIFFVGLEEYSTMKYKSFCKQIGMALRKSVRELGCQWKAVRWLLDPAADFQLQKEMDRILLLAVNYITANRSLGLWQYLIDLPYDCISEGCRMRVEYLLRKGGEADCRNSRELFSMQPEEIAKEMRASTLADRLSTSGEHDTVFLVQALTVLVVQTSQDPIAFLREIVQVCFVDETTRESLYKAGREAIATVLKSKPSILDSLITVIDRSIDHIEAHLMDIFASAPLHMCKISESLVGGVIGKWLIGRSPETPGNRVARRVLSGVNWGYGEDGELWMHKQVHVMCADVVVKAHIAHCSSGIIGNIAQIAYGTQDHYAKFSQFCWQFADYFAQTGLNCVDKLVSAGCTSAAVVLMSRAFSLYYERAYVITENENFLPVLERLLHADQSSYAYQLIAGSSATPGQVTKCLECAITYEARLVFNLSLYLRAWVDALVVKRAVLYRTDQHILTVWEESSQSYLTMLTGATPLPPLIPASHLHISPWASFVCLCAEEKTFSSFHATFYQELALGDKTTTVTAIQRAASKYAYSLPMDRLVVFRWMELCRGCGVRQTEQNAERDAPVLVLALQRFAQAMFTPRMSHGKNFQLAGKLYASAKEQFNSFVQVMESRKEPNDLPKAVADWIKAADELSSPSLSEYPRGIQLVHILRYIISENKSVGMDFVDRDVIIAHTNKDYELHASTIHGINRKQPSTDNKIGAYQRAPMRTRGSRALPFPAQPDRSSVPRPPPLDRSSLASAHSATQRVNPLISCLSVHADKLDHTSKTLENEDREYCELLRQLHLPAKVHAEVVVRCSEECQGAAARSVKVNGTKFSTANAAAKDYNRKERSSVIDSFKREMLDDAAFKCATIELIARKVINIGSSPDSGAQRILHCSRRSPDEHLRLLEQVHGDSLLSEGLAYHFDPSSLMPNLFLEAYKRCVNTSVRQGFSRTPFVLLSRFSTANFSSVFSEGVQSLMPVVLSNANAAAVFGDKAAEQLQQVFVRHFIDFAFLRYPENCTYGLKLALKGIERGTTPPALLKELVESFTKHAIDSKTFMESATITAEFMKKVNKSTTSKWREHREALSALMQILRTQPVENSDERIALEVLQDAFDHLASL</sequence>
<keyword evidence="2" id="KW-0072">Autophagy</keyword>
<feature type="compositionally biased region" description="Basic residues" evidence="3">
    <location>
        <begin position="1"/>
        <end position="12"/>
    </location>
</feature>
<dbReference type="PANTHER" id="PTHR31139:SF4">
    <property type="entry name" value="ECTOPIC P GRANULES PROTEIN 5 HOMOLOG"/>
    <property type="match status" value="1"/>
</dbReference>
<dbReference type="EnsemblMetazoa" id="PPA36343.1">
    <property type="protein sequence ID" value="PPA36343.1"/>
    <property type="gene ID" value="WBGene00274712"/>
</dbReference>
<proteinExistence type="inferred from homology"/>
<dbReference type="GO" id="GO:0097352">
    <property type="term" value="P:autophagosome maturation"/>
    <property type="evidence" value="ECO:0000318"/>
    <property type="project" value="GO_Central"/>
</dbReference>
<feature type="region of interest" description="Disordered" evidence="3">
    <location>
        <begin position="1"/>
        <end position="67"/>
    </location>
</feature>
<accession>A0A8R1YY15</accession>
<evidence type="ECO:0000259" key="5">
    <source>
        <dbReference type="Pfam" id="PF26573"/>
    </source>
</evidence>
<keyword evidence="7" id="KW-1185">Reference proteome</keyword>